<sequence length="118" mass="12297">MTEQASGGFAVHERMVDGVVVVEVCDVVDMLTAPLLGTAIGTVLAESPRGLIIDLTNVSFLASAGMTVLVQAREQVGERIGFAVVADSPVTSRPLRIVGLDDVLGLQPTVNDALRVVV</sequence>
<dbReference type="PANTHER" id="PTHR33495:SF13">
    <property type="entry name" value="ANTI-SIGMA-F FACTOR ANTAGONIST RSFB"/>
    <property type="match status" value="1"/>
</dbReference>
<evidence type="ECO:0000313" key="3">
    <source>
        <dbReference type="Proteomes" id="UP000254978"/>
    </source>
</evidence>
<dbReference type="EMBL" id="UGQT01000001">
    <property type="protein sequence ID" value="STZ59885.1"/>
    <property type="molecule type" value="Genomic_DNA"/>
</dbReference>
<feature type="domain" description="STAS" evidence="1">
    <location>
        <begin position="9"/>
        <end position="117"/>
    </location>
</feature>
<dbReference type="PANTHER" id="PTHR33495">
    <property type="entry name" value="ANTI-SIGMA FACTOR ANTAGONIST TM_1081-RELATED-RELATED"/>
    <property type="match status" value="1"/>
</dbReference>
<dbReference type="OrthoDB" id="3393696at2"/>
<reference evidence="2 3" key="1">
    <citation type="submission" date="2018-06" db="EMBL/GenBank/DDBJ databases">
        <authorList>
            <consortium name="Pathogen Informatics"/>
            <person name="Doyle S."/>
        </authorList>
    </citation>
    <scope>NUCLEOTIDE SEQUENCE [LARGE SCALE GENOMIC DNA]</scope>
    <source>
        <strain evidence="2 3">NCTC10821</strain>
    </source>
</reference>
<name>A0A378TJ93_9MYCO</name>
<dbReference type="Proteomes" id="UP000254978">
    <property type="component" value="Unassembled WGS sequence"/>
</dbReference>
<dbReference type="Gene3D" id="3.30.750.24">
    <property type="entry name" value="STAS domain"/>
    <property type="match status" value="1"/>
</dbReference>
<dbReference type="InterPro" id="IPR036513">
    <property type="entry name" value="STAS_dom_sf"/>
</dbReference>
<dbReference type="GO" id="GO:0043856">
    <property type="term" value="F:anti-sigma factor antagonist activity"/>
    <property type="evidence" value="ECO:0007669"/>
    <property type="project" value="TreeGrafter"/>
</dbReference>
<dbReference type="SUPFAM" id="SSF52091">
    <property type="entry name" value="SpoIIaa-like"/>
    <property type="match status" value="1"/>
</dbReference>
<dbReference type="CDD" id="cd07043">
    <property type="entry name" value="STAS_anti-anti-sigma_factors"/>
    <property type="match status" value="1"/>
</dbReference>
<protein>
    <submittedName>
        <fullName evidence="2">Anti-anti-sigma factor</fullName>
    </submittedName>
</protein>
<gene>
    <name evidence="2" type="ORF">NCTC10821_03423</name>
</gene>
<proteinExistence type="predicted"/>
<organism evidence="2 3">
    <name type="scientific">Mycolicibacterium tokaiense</name>
    <dbReference type="NCBI Taxonomy" id="39695"/>
    <lineage>
        <taxon>Bacteria</taxon>
        <taxon>Bacillati</taxon>
        <taxon>Actinomycetota</taxon>
        <taxon>Actinomycetes</taxon>
        <taxon>Mycobacteriales</taxon>
        <taxon>Mycobacteriaceae</taxon>
        <taxon>Mycolicibacterium</taxon>
    </lineage>
</organism>
<keyword evidence="3" id="KW-1185">Reference proteome</keyword>
<dbReference type="PROSITE" id="PS50801">
    <property type="entry name" value="STAS"/>
    <property type="match status" value="1"/>
</dbReference>
<evidence type="ECO:0000313" key="2">
    <source>
        <dbReference type="EMBL" id="STZ59885.1"/>
    </source>
</evidence>
<accession>A0A378TJ93</accession>
<dbReference type="Pfam" id="PF01740">
    <property type="entry name" value="STAS"/>
    <property type="match status" value="1"/>
</dbReference>
<dbReference type="InterPro" id="IPR002645">
    <property type="entry name" value="STAS_dom"/>
</dbReference>
<evidence type="ECO:0000259" key="1">
    <source>
        <dbReference type="PROSITE" id="PS50801"/>
    </source>
</evidence>
<dbReference type="RefSeq" id="WP_083230955.1">
    <property type="nucleotide sequence ID" value="NZ_AP022600.1"/>
</dbReference>
<dbReference type="AlphaFoldDB" id="A0A378TJ93"/>